<sequence length="87" mass="9039">MKRIDIYYGGERYSVGQRELAAVQADIEAALSSSGPAWIQVNDGDGAPRTAYLLITPGVPVAVIPIPEGGGEDTGPIIDISDSLVPS</sequence>
<accession>A0A1Y5P066</accession>
<proteinExistence type="predicted"/>
<dbReference type="RefSeq" id="WP_295575190.1">
    <property type="nucleotide sequence ID" value="NZ_FLQR01000006.1"/>
</dbReference>
<evidence type="ECO:0000313" key="1">
    <source>
        <dbReference type="EMBL" id="SBS72056.1"/>
    </source>
</evidence>
<protein>
    <submittedName>
        <fullName evidence="1">Uncharacterized protein</fullName>
    </submittedName>
</protein>
<dbReference type="AlphaFoldDB" id="A0A1Y5P066"/>
<dbReference type="EMBL" id="FLQR01000006">
    <property type="protein sequence ID" value="SBS72056.1"/>
    <property type="molecule type" value="Genomic_DNA"/>
</dbReference>
<organism evidence="1">
    <name type="scientific">uncultured Microbacterium sp</name>
    <dbReference type="NCBI Taxonomy" id="191216"/>
    <lineage>
        <taxon>Bacteria</taxon>
        <taxon>Bacillati</taxon>
        <taxon>Actinomycetota</taxon>
        <taxon>Actinomycetes</taxon>
        <taxon>Micrococcales</taxon>
        <taxon>Microbacteriaceae</taxon>
        <taxon>Microbacterium</taxon>
        <taxon>environmental samples</taxon>
    </lineage>
</organism>
<name>A0A1Y5P066_9MICO</name>
<gene>
    <name evidence="1" type="ORF">MIPYR_20376</name>
</gene>
<reference evidence="1" key="1">
    <citation type="submission" date="2016-03" db="EMBL/GenBank/DDBJ databases">
        <authorList>
            <person name="Ploux O."/>
        </authorList>
    </citation>
    <scope>NUCLEOTIDE SEQUENCE</scope>
    <source>
        <strain evidence="1">UC1</strain>
    </source>
</reference>